<reference evidence="1" key="2">
    <citation type="submission" date="2015-03" db="UniProtKB">
        <authorList>
            <consortium name="EnsemblPlants"/>
        </authorList>
    </citation>
    <scope>IDENTIFICATION</scope>
</reference>
<reference evidence="1" key="1">
    <citation type="journal article" date="2009" name="Rice">
        <title>De Novo Next Generation Sequencing of Plant Genomes.</title>
        <authorList>
            <person name="Rounsley S."/>
            <person name="Marri P.R."/>
            <person name="Yu Y."/>
            <person name="He R."/>
            <person name="Sisneros N."/>
            <person name="Goicoechea J.L."/>
            <person name="Lee S.J."/>
            <person name="Angelova A."/>
            <person name="Kudrna D."/>
            <person name="Luo M."/>
            <person name="Affourtit J."/>
            <person name="Desany B."/>
            <person name="Knight J."/>
            <person name="Niazi F."/>
            <person name="Egholm M."/>
            <person name="Wing R.A."/>
        </authorList>
    </citation>
    <scope>NUCLEOTIDE SEQUENCE [LARGE SCALE GENOMIC DNA]</scope>
    <source>
        <strain evidence="1">cv. IRGC 105608</strain>
    </source>
</reference>
<dbReference type="Proteomes" id="UP000026960">
    <property type="component" value="Chromosome 6"/>
</dbReference>
<organism evidence="1">
    <name type="scientific">Oryza barthii</name>
    <dbReference type="NCBI Taxonomy" id="65489"/>
    <lineage>
        <taxon>Eukaryota</taxon>
        <taxon>Viridiplantae</taxon>
        <taxon>Streptophyta</taxon>
        <taxon>Embryophyta</taxon>
        <taxon>Tracheophyta</taxon>
        <taxon>Spermatophyta</taxon>
        <taxon>Magnoliopsida</taxon>
        <taxon>Liliopsida</taxon>
        <taxon>Poales</taxon>
        <taxon>Poaceae</taxon>
        <taxon>BOP clade</taxon>
        <taxon>Oryzoideae</taxon>
        <taxon>Oryzeae</taxon>
        <taxon>Oryzinae</taxon>
        <taxon>Oryza</taxon>
    </lineage>
</organism>
<dbReference type="AlphaFoldDB" id="A0A0D3GFB3"/>
<dbReference type="EnsemblPlants" id="OBART06G10730.1">
    <property type="protein sequence ID" value="OBART06G10730.1"/>
    <property type="gene ID" value="OBART06G10730"/>
</dbReference>
<evidence type="ECO:0000313" key="2">
    <source>
        <dbReference type="Proteomes" id="UP000026960"/>
    </source>
</evidence>
<keyword evidence="2" id="KW-1185">Reference proteome</keyword>
<accession>A0A0D3GFB3</accession>
<proteinExistence type="predicted"/>
<dbReference type="Gramene" id="OBART06G10730.1">
    <property type="protein sequence ID" value="OBART06G10730.1"/>
    <property type="gene ID" value="OBART06G10730"/>
</dbReference>
<dbReference type="PaxDb" id="65489-OBART06G10730.1"/>
<name>A0A0D3GFB3_9ORYZ</name>
<evidence type="ECO:0000313" key="1">
    <source>
        <dbReference type="EnsemblPlants" id="OBART06G10730.1"/>
    </source>
</evidence>
<sequence>MATFEMLRRRQRTAGRRRRLLLAFGLSKEGGRQLKNYLRMLHVRGIAPKLTRERVIDDDDRRLYLKKKGLISLITMPQFNSFDGLAIGILAKTVAQWLGQQRLESTVTAKWPTAALWTPRTPMSSTQGVRFMQKGEPITGLS</sequence>
<protein>
    <submittedName>
        <fullName evidence="1">Uncharacterized protein</fullName>
    </submittedName>
</protein>
<dbReference type="HOGENOM" id="CLU_151529_0_0_1"/>